<protein>
    <submittedName>
        <fullName evidence="1">Uncharacterized protein</fullName>
    </submittedName>
</protein>
<accession>A0ABQ8I0J0</accession>
<dbReference type="EMBL" id="JAFEMO010000005">
    <property type="protein sequence ID" value="KAH7570115.1"/>
    <property type="molecule type" value="Genomic_DNA"/>
</dbReference>
<proteinExistence type="predicted"/>
<keyword evidence="2" id="KW-1185">Reference proteome</keyword>
<sequence length="140" mass="15990">MDARVARQTRIYEALERPVEMQDERAEEHVRVQENKEIKVRPRQLLQQQKVVLSTSNSQVKVWPSETVNTQHATMQPSIIAQIQSKVTALVGAFRREKEKDTALQALAAENQATMQLELTLQLKKGILHEASFPFSKNLS</sequence>
<reference evidence="1 2" key="1">
    <citation type="submission" date="2021-02" db="EMBL/GenBank/DDBJ databases">
        <title>Plant Genome Project.</title>
        <authorList>
            <person name="Zhang R.-G."/>
        </authorList>
    </citation>
    <scope>NUCLEOTIDE SEQUENCE [LARGE SCALE GENOMIC DNA]</scope>
    <source>
        <tissue evidence="1">Leaves</tissue>
    </source>
</reference>
<dbReference type="Proteomes" id="UP000827721">
    <property type="component" value="Unassembled WGS sequence"/>
</dbReference>
<comment type="caution">
    <text evidence="1">The sequence shown here is derived from an EMBL/GenBank/DDBJ whole genome shotgun (WGS) entry which is preliminary data.</text>
</comment>
<evidence type="ECO:0000313" key="2">
    <source>
        <dbReference type="Proteomes" id="UP000827721"/>
    </source>
</evidence>
<gene>
    <name evidence="1" type="ORF">JRO89_XS05G0047000</name>
</gene>
<evidence type="ECO:0000313" key="1">
    <source>
        <dbReference type="EMBL" id="KAH7570115.1"/>
    </source>
</evidence>
<organism evidence="1 2">
    <name type="scientific">Xanthoceras sorbifolium</name>
    <dbReference type="NCBI Taxonomy" id="99658"/>
    <lineage>
        <taxon>Eukaryota</taxon>
        <taxon>Viridiplantae</taxon>
        <taxon>Streptophyta</taxon>
        <taxon>Embryophyta</taxon>
        <taxon>Tracheophyta</taxon>
        <taxon>Spermatophyta</taxon>
        <taxon>Magnoliopsida</taxon>
        <taxon>eudicotyledons</taxon>
        <taxon>Gunneridae</taxon>
        <taxon>Pentapetalae</taxon>
        <taxon>rosids</taxon>
        <taxon>malvids</taxon>
        <taxon>Sapindales</taxon>
        <taxon>Sapindaceae</taxon>
        <taxon>Xanthoceroideae</taxon>
        <taxon>Xanthoceras</taxon>
    </lineage>
</organism>
<name>A0ABQ8I0J0_9ROSI</name>